<reference evidence="6" key="1">
    <citation type="submission" date="2025-08" db="UniProtKB">
        <authorList>
            <consortium name="RefSeq"/>
        </authorList>
    </citation>
    <scope>IDENTIFICATION</scope>
</reference>
<evidence type="ECO:0000313" key="5">
    <source>
        <dbReference type="Proteomes" id="UP000504604"/>
    </source>
</evidence>
<protein>
    <recommendedName>
        <fullName evidence="3">Sulfotransferase</fullName>
        <ecNumber evidence="3">2.8.2.-</ecNumber>
    </recommendedName>
</protein>
<comment type="similarity">
    <text evidence="1 3">Belongs to the sulfotransferase 1 family.</text>
</comment>
<dbReference type="GO" id="GO:0008146">
    <property type="term" value="F:sulfotransferase activity"/>
    <property type="evidence" value="ECO:0007669"/>
    <property type="project" value="InterPro"/>
</dbReference>
<dbReference type="PANTHER" id="PTHR11783">
    <property type="entry name" value="SULFOTRANSFERASE SULT"/>
    <property type="match status" value="1"/>
</dbReference>
<dbReference type="KEGG" id="sind:105156466"/>
<feature type="domain" description="Sulfotransferase" evidence="4">
    <location>
        <begin position="93"/>
        <end position="353"/>
    </location>
</feature>
<accession>A0A6I9SLX2</accession>
<dbReference type="GeneID" id="105156466"/>
<sequence length="356" mass="41234">MNGYSMQECMQVQIQTQDCHSRQNMPSDRTTVFPPKYLQQEETLAEECKNLISTLPKEKGWLASHLYQYQGFWYAARHLQGVISCQKHFQAQDSDIFLVTIPKSGTTWLKAIIFTLVNRKRYPVVKNHPLISHNPHDLVPFLEIKLYADNQIPDIVSSPSPRLFSTHLPYVSLPESAKNSSKSKLVYLCRNPKDTFVSLWHFTNKLRLQEMGSNSMGEVFELYSKGVSLFGPFWDHVQEYWKQSLENPDRILFLKFEDMKERPAVHLRRLAEFLGCPFEGYEEESGLVEEILKLCSFDNLSGLEVNKTGKLSSGEENNAFFRRGEIGDWKNYLDAVMIEKLDRITEEKFRGSGLVM</sequence>
<name>A0A6I9SLX2_SESIN</name>
<keyword evidence="5" id="KW-1185">Reference proteome</keyword>
<dbReference type="FunCoup" id="A0A6I9SLX2">
    <property type="interactions" value="51"/>
</dbReference>
<evidence type="ECO:0000313" key="6">
    <source>
        <dbReference type="RefSeq" id="XP_011070903.1"/>
    </source>
</evidence>
<proteinExistence type="inferred from homology"/>
<dbReference type="Proteomes" id="UP000504604">
    <property type="component" value="Linkage group LG2"/>
</dbReference>
<evidence type="ECO:0000259" key="4">
    <source>
        <dbReference type="Pfam" id="PF00685"/>
    </source>
</evidence>
<dbReference type="AlphaFoldDB" id="A0A6I9SLX2"/>
<keyword evidence="2 3" id="KW-0808">Transferase</keyword>
<dbReference type="InterPro" id="IPR000863">
    <property type="entry name" value="Sulfotransferase_dom"/>
</dbReference>
<dbReference type="SUPFAM" id="SSF52540">
    <property type="entry name" value="P-loop containing nucleoside triphosphate hydrolases"/>
    <property type="match status" value="1"/>
</dbReference>
<dbReference type="RefSeq" id="XP_011070903.1">
    <property type="nucleotide sequence ID" value="XM_011072601.2"/>
</dbReference>
<gene>
    <name evidence="6" type="primary">LOC105156466</name>
</gene>
<dbReference type="InterPro" id="IPR027417">
    <property type="entry name" value="P-loop_NTPase"/>
</dbReference>
<dbReference type="EC" id="2.8.2.-" evidence="3"/>
<dbReference type="InParanoid" id="A0A6I9SLX2"/>
<dbReference type="OrthoDB" id="205623at2759"/>
<evidence type="ECO:0000256" key="1">
    <source>
        <dbReference type="ARBA" id="ARBA00005771"/>
    </source>
</evidence>
<dbReference type="Pfam" id="PF00685">
    <property type="entry name" value="Sulfotransfer_1"/>
    <property type="match status" value="1"/>
</dbReference>
<dbReference type="Gene3D" id="3.40.50.300">
    <property type="entry name" value="P-loop containing nucleotide triphosphate hydrolases"/>
    <property type="match status" value="1"/>
</dbReference>
<organism evidence="5 6">
    <name type="scientific">Sesamum indicum</name>
    <name type="common">Oriental sesame</name>
    <name type="synonym">Sesamum orientale</name>
    <dbReference type="NCBI Taxonomy" id="4182"/>
    <lineage>
        <taxon>Eukaryota</taxon>
        <taxon>Viridiplantae</taxon>
        <taxon>Streptophyta</taxon>
        <taxon>Embryophyta</taxon>
        <taxon>Tracheophyta</taxon>
        <taxon>Spermatophyta</taxon>
        <taxon>Magnoliopsida</taxon>
        <taxon>eudicotyledons</taxon>
        <taxon>Gunneridae</taxon>
        <taxon>Pentapetalae</taxon>
        <taxon>asterids</taxon>
        <taxon>lamiids</taxon>
        <taxon>Lamiales</taxon>
        <taxon>Pedaliaceae</taxon>
        <taxon>Sesamum</taxon>
    </lineage>
</organism>
<evidence type="ECO:0000256" key="3">
    <source>
        <dbReference type="RuleBase" id="RU361155"/>
    </source>
</evidence>
<evidence type="ECO:0000256" key="2">
    <source>
        <dbReference type="ARBA" id="ARBA00022679"/>
    </source>
</evidence>